<keyword evidence="2" id="KW-1185">Reference proteome</keyword>
<dbReference type="EMBL" id="KZ825316">
    <property type="protein sequence ID" value="RAH49958.1"/>
    <property type="molecule type" value="Genomic_DNA"/>
</dbReference>
<reference evidence="1" key="1">
    <citation type="submission" date="2018-02" db="EMBL/GenBank/DDBJ databases">
        <title>The genomes of Aspergillus section Nigri reveals drivers in fungal speciation.</title>
        <authorList>
            <consortium name="DOE Joint Genome Institute"/>
            <person name="Vesth T.C."/>
            <person name="Nybo J."/>
            <person name="Theobald S."/>
            <person name="Brandl J."/>
            <person name="Frisvad J.C."/>
            <person name="Nielsen K.F."/>
            <person name="Lyhne E.K."/>
            <person name="Kogle M.E."/>
            <person name="Kuo A."/>
            <person name="Riley R."/>
            <person name="Clum A."/>
            <person name="Nolan M."/>
            <person name="Lipzen A."/>
            <person name="Salamov A."/>
            <person name="Henrissat B."/>
            <person name="Wiebenga A."/>
            <person name="De vries R.P."/>
            <person name="Grigoriev I.V."/>
            <person name="Mortensen U.H."/>
            <person name="Andersen M.R."/>
            <person name="Baker S.E."/>
        </authorList>
    </citation>
    <scope>NUCLEOTIDE SEQUENCE</scope>
    <source>
        <strain evidence="1">CBS 621.78</strain>
    </source>
</reference>
<name>A0ACD1GL46_9EURO</name>
<proteinExistence type="predicted"/>
<gene>
    <name evidence="1" type="ORF">BO95DRAFT_250526</name>
</gene>
<evidence type="ECO:0000313" key="1">
    <source>
        <dbReference type="EMBL" id="RAH49958.1"/>
    </source>
</evidence>
<evidence type="ECO:0000313" key="2">
    <source>
        <dbReference type="Proteomes" id="UP000249057"/>
    </source>
</evidence>
<organism evidence="1 2">
    <name type="scientific">Aspergillus brunneoviolaceus CBS 621.78</name>
    <dbReference type="NCBI Taxonomy" id="1450534"/>
    <lineage>
        <taxon>Eukaryota</taxon>
        <taxon>Fungi</taxon>
        <taxon>Dikarya</taxon>
        <taxon>Ascomycota</taxon>
        <taxon>Pezizomycotina</taxon>
        <taxon>Eurotiomycetes</taxon>
        <taxon>Eurotiomycetidae</taxon>
        <taxon>Eurotiales</taxon>
        <taxon>Aspergillaceae</taxon>
        <taxon>Aspergillus</taxon>
        <taxon>Aspergillus subgen. Circumdati</taxon>
    </lineage>
</organism>
<accession>A0ACD1GL46</accession>
<protein>
    <submittedName>
        <fullName evidence="1">Uncharacterized protein</fullName>
    </submittedName>
</protein>
<dbReference type="Proteomes" id="UP000249057">
    <property type="component" value="Unassembled WGS sequence"/>
</dbReference>
<sequence length="395" mass="43895">MPSRRAHSKSRHGCLQCKQRRVKCDEHQPICLRCKTKRLPCSYRAMLTASSSTPPEPGTASTATTLPKTTTTIPAQPPLPCEAEPSLNPQDLELMVQWCTHTYATLSRNHAVEWIWKSVIPRRAVHDPALMHGILALSALHLAFLHTHPRRKDYLDIAQWHHHKSISGVRNIEALSEANASAAYALSNIIIIFTFALPLLSGNSGGGEGQPSTPYDELLQIFHMSRASLKILVAVSEWVQASDLAILATAAPVGQSSTDTRASTLPAFLDAALRELALLNGRLGEDNSHHPSEVYGPVIRQLRVAFESTPSETNNGIITALFWWIFGLSSEFLDLLGEREPFAMVILAMFCTLMHRLRGQWWMDNWAEKVARDIRGSLDPSLASFVPWGLCFEDR</sequence>